<dbReference type="Proteomes" id="UP000694044">
    <property type="component" value="Unassembled WGS sequence"/>
</dbReference>
<proteinExistence type="predicted"/>
<evidence type="ECO:0000313" key="1">
    <source>
        <dbReference type="EMBL" id="KAG7393368.1"/>
    </source>
</evidence>
<name>A0A8T1WLS0_9STRA</name>
<evidence type="ECO:0000313" key="2">
    <source>
        <dbReference type="Proteomes" id="UP000694044"/>
    </source>
</evidence>
<dbReference type="AlphaFoldDB" id="A0A8T1WLS0"/>
<comment type="caution">
    <text evidence="1">The sequence shown here is derived from an EMBL/GenBank/DDBJ whole genome shotgun (WGS) entry which is preliminary data.</text>
</comment>
<sequence>MPESVIFYHKIAEPPLLVKRLLIECLGRLFGDYKKKIMECVNVSPLKSLFYYPIKALCWSGWGCLLDMAKTQPKQIGRNASTLLGFTRYLLEDAERTILAQQATHPPVG</sequence>
<accession>A0A8T1WLS0</accession>
<reference evidence="1" key="1">
    <citation type="submission" date="2021-02" db="EMBL/GenBank/DDBJ databases">
        <authorList>
            <person name="Palmer J.M."/>
        </authorList>
    </citation>
    <scope>NUCLEOTIDE SEQUENCE</scope>
    <source>
        <strain evidence="1">SCRP734</strain>
    </source>
</reference>
<keyword evidence="2" id="KW-1185">Reference proteome</keyword>
<gene>
    <name evidence="1" type="ORF">PHYPSEUDO_009572</name>
</gene>
<dbReference type="EMBL" id="JAGDFM010000004">
    <property type="protein sequence ID" value="KAG7393368.1"/>
    <property type="molecule type" value="Genomic_DNA"/>
</dbReference>
<organism evidence="1 2">
    <name type="scientific">Phytophthora pseudosyringae</name>
    <dbReference type="NCBI Taxonomy" id="221518"/>
    <lineage>
        <taxon>Eukaryota</taxon>
        <taxon>Sar</taxon>
        <taxon>Stramenopiles</taxon>
        <taxon>Oomycota</taxon>
        <taxon>Peronosporomycetes</taxon>
        <taxon>Peronosporales</taxon>
        <taxon>Peronosporaceae</taxon>
        <taxon>Phytophthora</taxon>
    </lineage>
</organism>
<protein>
    <submittedName>
        <fullName evidence="1">Uncharacterized protein</fullName>
    </submittedName>
</protein>